<evidence type="ECO:0000313" key="2">
    <source>
        <dbReference type="Proteomes" id="UP000036951"/>
    </source>
</evidence>
<reference evidence="1 2" key="1">
    <citation type="submission" date="2015-06" db="EMBL/GenBank/DDBJ databases">
        <title>Prevotella sp. 109, sp. nov., a novel member of the family Prevotellaceae isolated from human faeces.</title>
        <authorList>
            <person name="Shkoporov A.N."/>
            <person name="Chaplin A.V."/>
            <person name="Kafarskaia L.I."/>
            <person name="Efimov B.A."/>
        </authorList>
    </citation>
    <scope>NUCLEOTIDE SEQUENCE [LARGE SCALE GENOMIC DNA]</scope>
    <source>
        <strain evidence="1 2">109</strain>
    </source>
</reference>
<comment type="caution">
    <text evidence="1">The sequence shown here is derived from an EMBL/GenBank/DDBJ whole genome shotgun (WGS) entry which is preliminary data.</text>
</comment>
<name>A0A8E1QXL0_9BACT</name>
<keyword evidence="2" id="KW-1185">Reference proteome</keyword>
<dbReference type="AlphaFoldDB" id="A0A8E1QXL0"/>
<gene>
    <name evidence="1" type="ORF">ACU52_07260</name>
</gene>
<dbReference type="Proteomes" id="UP000036951">
    <property type="component" value="Unassembled WGS sequence"/>
</dbReference>
<accession>A0A8E1QXL0</accession>
<sequence>MIIANVIKKIKYANVYVTLIKIAQIAMAHCRIYGILKVMRRCNDVADSGEILFSGALLKRAD</sequence>
<protein>
    <submittedName>
        <fullName evidence="1">Uncharacterized protein</fullName>
    </submittedName>
</protein>
<dbReference type="RefSeq" id="WP_053398301.1">
    <property type="nucleotide sequence ID" value="NZ_LFQU01000011.1"/>
</dbReference>
<dbReference type="EMBL" id="LFQU01000011">
    <property type="protein sequence ID" value="KOO68625.1"/>
    <property type="molecule type" value="Genomic_DNA"/>
</dbReference>
<organism evidence="1 2">
    <name type="scientific">Xylanibacter rarus</name>
    <dbReference type="NCBI Taxonomy" id="1676614"/>
    <lineage>
        <taxon>Bacteria</taxon>
        <taxon>Pseudomonadati</taxon>
        <taxon>Bacteroidota</taxon>
        <taxon>Bacteroidia</taxon>
        <taxon>Bacteroidales</taxon>
        <taxon>Prevotellaceae</taxon>
        <taxon>Xylanibacter</taxon>
    </lineage>
</organism>
<evidence type="ECO:0000313" key="1">
    <source>
        <dbReference type="EMBL" id="KOO68625.1"/>
    </source>
</evidence>
<proteinExistence type="predicted"/>